<comment type="caution">
    <text evidence="1">The sequence shown here is derived from an EMBL/GenBank/DDBJ whole genome shotgun (WGS) entry which is preliminary data.</text>
</comment>
<protein>
    <recommendedName>
        <fullName evidence="3">Methyltransferase FkbM domain-containing protein</fullName>
    </recommendedName>
</protein>
<dbReference type="InterPro" id="IPR029063">
    <property type="entry name" value="SAM-dependent_MTases_sf"/>
</dbReference>
<gene>
    <name evidence="1" type="ORF">COW49_02610</name>
</gene>
<evidence type="ECO:0000313" key="2">
    <source>
        <dbReference type="Proteomes" id="UP000228497"/>
    </source>
</evidence>
<feature type="non-terminal residue" evidence="1">
    <location>
        <position position="123"/>
    </location>
</feature>
<reference evidence="2" key="1">
    <citation type="submission" date="2017-09" db="EMBL/GenBank/DDBJ databases">
        <title>Depth-based differentiation of microbial function through sediment-hosted aquifers and enrichment of novel symbionts in the deep terrestrial subsurface.</title>
        <authorList>
            <person name="Probst A.J."/>
            <person name="Ladd B."/>
            <person name="Jarett J.K."/>
            <person name="Geller-Mcgrath D.E."/>
            <person name="Sieber C.M.K."/>
            <person name="Emerson J.B."/>
            <person name="Anantharaman K."/>
            <person name="Thomas B.C."/>
            <person name="Malmstrom R."/>
            <person name="Stieglmeier M."/>
            <person name="Klingl A."/>
            <person name="Woyke T."/>
            <person name="Ryan C.M."/>
            <person name="Banfield J.F."/>
        </authorList>
    </citation>
    <scope>NUCLEOTIDE SEQUENCE [LARGE SCALE GENOMIC DNA]</scope>
</reference>
<name>A0A2M7FBR4_9BACT</name>
<dbReference type="Proteomes" id="UP000228497">
    <property type="component" value="Unassembled WGS sequence"/>
</dbReference>
<organism evidence="1 2">
    <name type="scientific">Candidatus Kaiserbacteria bacterium CG17_big_fil_post_rev_8_21_14_2_50_51_7</name>
    <dbReference type="NCBI Taxonomy" id="1974613"/>
    <lineage>
        <taxon>Bacteria</taxon>
        <taxon>Candidatus Kaiseribacteriota</taxon>
    </lineage>
</organism>
<accession>A0A2M7FBR4</accession>
<dbReference type="EMBL" id="PFFD01000120">
    <property type="protein sequence ID" value="PIV86909.1"/>
    <property type="molecule type" value="Genomic_DNA"/>
</dbReference>
<proteinExistence type="predicted"/>
<evidence type="ECO:0008006" key="3">
    <source>
        <dbReference type="Google" id="ProtNLM"/>
    </source>
</evidence>
<dbReference type="Gene3D" id="3.40.50.150">
    <property type="entry name" value="Vaccinia Virus protein VP39"/>
    <property type="match status" value="1"/>
</dbReference>
<sequence length="123" mass="13918">MGLVFNPRTDFSQHGEQKVIFDYFSKVEPLHKLLVDVGAFGRDMSNTYTLLKDHGWRGLLIEANSDRAEIVKKEFDGLQVDILNVAVGDKEELLPLYLHSELGHDSLLPPVFAFGTWTRFSPA</sequence>
<dbReference type="AlphaFoldDB" id="A0A2M7FBR4"/>
<evidence type="ECO:0000313" key="1">
    <source>
        <dbReference type="EMBL" id="PIV86909.1"/>
    </source>
</evidence>